<dbReference type="PANTHER" id="PTHR34069:SF2">
    <property type="entry name" value="BETA-KETOACYL-[ACYL-CARRIER-PROTEIN] SYNTHASE III"/>
    <property type="match status" value="1"/>
</dbReference>
<name>A0A4R5BFB4_9ACTN</name>
<dbReference type="InterPro" id="IPR013747">
    <property type="entry name" value="ACP_syn_III_C"/>
</dbReference>
<dbReference type="RefSeq" id="WP_131895109.1">
    <property type="nucleotide sequence ID" value="NZ_SMKU01000094.1"/>
</dbReference>
<evidence type="ECO:0000313" key="6">
    <source>
        <dbReference type="Proteomes" id="UP000294513"/>
    </source>
</evidence>
<dbReference type="PANTHER" id="PTHR34069">
    <property type="entry name" value="3-OXOACYL-[ACYL-CARRIER-PROTEIN] SYNTHASE 3"/>
    <property type="match status" value="1"/>
</dbReference>
<evidence type="ECO:0000259" key="3">
    <source>
        <dbReference type="Pfam" id="PF08541"/>
    </source>
</evidence>
<feature type="domain" description="Beta-ketoacyl-[acyl-carrier-protein] synthase III N-terminal" evidence="4">
    <location>
        <begin position="338"/>
        <end position="411"/>
    </location>
</feature>
<dbReference type="Gene3D" id="3.90.226.10">
    <property type="entry name" value="2-enoyl-CoA Hydratase, Chain A, domain 1"/>
    <property type="match status" value="1"/>
</dbReference>
<evidence type="ECO:0000259" key="4">
    <source>
        <dbReference type="Pfam" id="PF08545"/>
    </source>
</evidence>
<dbReference type="EMBL" id="SMKU01000094">
    <property type="protein sequence ID" value="TDD85031.1"/>
    <property type="molecule type" value="Genomic_DNA"/>
</dbReference>
<dbReference type="Proteomes" id="UP000294513">
    <property type="component" value="Unassembled WGS sequence"/>
</dbReference>
<gene>
    <name evidence="5" type="ORF">E1298_19160</name>
</gene>
<feature type="domain" description="Beta-ketoacyl-[acyl-carrier-protein] synthase III C-terminal" evidence="3">
    <location>
        <begin position="461"/>
        <end position="547"/>
    </location>
</feature>
<dbReference type="NCBIfam" id="NF006829">
    <property type="entry name" value="PRK09352.1"/>
    <property type="match status" value="1"/>
</dbReference>
<proteinExistence type="predicted"/>
<reference evidence="5 6" key="1">
    <citation type="submission" date="2019-03" db="EMBL/GenBank/DDBJ databases">
        <title>Draft genome sequences of novel Actinobacteria.</title>
        <authorList>
            <person name="Sahin N."/>
            <person name="Ay H."/>
            <person name="Saygin H."/>
        </authorList>
    </citation>
    <scope>NUCLEOTIDE SEQUENCE [LARGE SCALE GENOMIC DNA]</scope>
    <source>
        <strain evidence="5 6">H3C3</strain>
    </source>
</reference>
<dbReference type="AlphaFoldDB" id="A0A4R5BFB4"/>
<sequence>MNLVLLDGPDDRGTAVLTLNDPDNGNALSPALREEVAGALRDLAADTGVKALIVTGAGGCFSADVDPGGPAIGDPGDLRPWRESLDVFHEQVLRFPVPTIAAVDGLARTGGFELALLCDLRIVTPEARLAHPGPALGPVVHGPLHDLVGGAVAGELALTGREVDGAEALSLRLAAELVPSAGLLARAVALAHTVSRGPREALVAGKAALVRRRRAGGRAARRSATSLGRPVGLRGTGLYVPRRVVPNAELTRTLDTSDEWIVSRTGIRERRFLEDSLATSDMCVAAGRQALARSGVPAAELDALIVTTYTADQPLPSTALMVKDALGAERAMPLDFTQAACAGGVYALLVAAHLLQNDGIGHVLVIGADCASRVTHPADRATRVFFGDAAGAVVLGRTEPGHGLLSWDIGSQLSYEVQIPAGGSRLPRGATAREHFLQMNGKAVWDTAVTELPRSIRRTVERAGVSMPEIRYFLLHQANLNIIKETMKDLGSPLEHAPTTVQRLGNTGAAGMFTVLHETMTKGVRSGELLVLAGIGAGFMWGSACFRHHGGEQRCSR</sequence>
<evidence type="ECO:0000313" key="5">
    <source>
        <dbReference type="EMBL" id="TDD85031.1"/>
    </source>
</evidence>
<dbReference type="Pfam" id="PF08541">
    <property type="entry name" value="ACP_syn_III_C"/>
    <property type="match status" value="1"/>
</dbReference>
<dbReference type="OrthoDB" id="9815506at2"/>
<keyword evidence="1 5" id="KW-0808">Transferase</keyword>
<comment type="caution">
    <text evidence="5">The sequence shown here is derived from an EMBL/GenBank/DDBJ whole genome shotgun (WGS) entry which is preliminary data.</text>
</comment>
<dbReference type="GO" id="GO:0006633">
    <property type="term" value="P:fatty acid biosynthetic process"/>
    <property type="evidence" value="ECO:0007669"/>
    <property type="project" value="InterPro"/>
</dbReference>
<protein>
    <submittedName>
        <fullName evidence="5">Beta-ketoacyl-ACP synthase 3</fullName>
        <ecNumber evidence="5">2.3.1.180</ecNumber>
    </submittedName>
</protein>
<dbReference type="Pfam" id="PF00378">
    <property type="entry name" value="ECH_1"/>
    <property type="match status" value="1"/>
</dbReference>
<dbReference type="GO" id="GO:0004315">
    <property type="term" value="F:3-oxoacyl-[acyl-carrier-protein] synthase activity"/>
    <property type="evidence" value="ECO:0007669"/>
    <property type="project" value="InterPro"/>
</dbReference>
<dbReference type="InterPro" id="IPR029045">
    <property type="entry name" value="ClpP/crotonase-like_dom_sf"/>
</dbReference>
<keyword evidence="2 5" id="KW-0012">Acyltransferase</keyword>
<organism evidence="5 6">
    <name type="scientific">Actinomadura rubrisoli</name>
    <dbReference type="NCBI Taxonomy" id="2530368"/>
    <lineage>
        <taxon>Bacteria</taxon>
        <taxon>Bacillati</taxon>
        <taxon>Actinomycetota</taxon>
        <taxon>Actinomycetes</taxon>
        <taxon>Streptosporangiales</taxon>
        <taxon>Thermomonosporaceae</taxon>
        <taxon>Actinomadura</taxon>
    </lineage>
</organism>
<dbReference type="SUPFAM" id="SSF52096">
    <property type="entry name" value="ClpP/crotonase"/>
    <property type="match status" value="1"/>
</dbReference>
<dbReference type="CDD" id="cd00830">
    <property type="entry name" value="KAS_III"/>
    <property type="match status" value="1"/>
</dbReference>
<dbReference type="CDD" id="cd06558">
    <property type="entry name" value="crotonase-like"/>
    <property type="match status" value="1"/>
</dbReference>
<dbReference type="Pfam" id="PF08545">
    <property type="entry name" value="ACP_syn_III"/>
    <property type="match status" value="1"/>
</dbReference>
<evidence type="ECO:0000256" key="1">
    <source>
        <dbReference type="ARBA" id="ARBA00022679"/>
    </source>
</evidence>
<dbReference type="InterPro" id="IPR001753">
    <property type="entry name" value="Enoyl-CoA_hydra/iso"/>
</dbReference>
<evidence type="ECO:0000256" key="2">
    <source>
        <dbReference type="ARBA" id="ARBA00023315"/>
    </source>
</evidence>
<dbReference type="GO" id="GO:0044550">
    <property type="term" value="P:secondary metabolite biosynthetic process"/>
    <property type="evidence" value="ECO:0007669"/>
    <property type="project" value="TreeGrafter"/>
</dbReference>
<dbReference type="GO" id="GO:0033818">
    <property type="term" value="F:beta-ketoacyl-acyl-carrier-protein synthase III activity"/>
    <property type="evidence" value="ECO:0007669"/>
    <property type="project" value="UniProtKB-EC"/>
</dbReference>
<dbReference type="InterPro" id="IPR013751">
    <property type="entry name" value="ACP_syn_III_N"/>
</dbReference>
<dbReference type="SUPFAM" id="SSF53901">
    <property type="entry name" value="Thiolase-like"/>
    <property type="match status" value="1"/>
</dbReference>
<dbReference type="EC" id="2.3.1.180" evidence="5"/>
<accession>A0A4R5BFB4</accession>
<keyword evidence="6" id="KW-1185">Reference proteome</keyword>
<dbReference type="Gene3D" id="3.40.47.10">
    <property type="match status" value="1"/>
</dbReference>
<dbReference type="InterPro" id="IPR016039">
    <property type="entry name" value="Thiolase-like"/>
</dbReference>